<dbReference type="EC" id="3.1.1.11" evidence="3 9"/>
<name>A0AAN8UID4_9MAGN</name>
<keyword evidence="12" id="KW-1185">Reference proteome</keyword>
<comment type="caution">
    <text evidence="11">The sequence shown here is derived from an EMBL/GenBank/DDBJ whole genome shotgun (WGS) entry which is preliminary data.</text>
</comment>
<accession>A0AAN8UID4</accession>
<dbReference type="Proteomes" id="UP001370490">
    <property type="component" value="Unassembled WGS sequence"/>
</dbReference>
<evidence type="ECO:0000256" key="4">
    <source>
        <dbReference type="ARBA" id="ARBA00022801"/>
    </source>
</evidence>
<feature type="chain" id="PRO_5042666687" description="Pectinesterase" evidence="9">
    <location>
        <begin position="24"/>
        <end position="340"/>
    </location>
</feature>
<dbReference type="Gene3D" id="2.160.20.10">
    <property type="entry name" value="Single-stranded right-handed beta-helix, Pectin lyase-like"/>
    <property type="match status" value="1"/>
</dbReference>
<organism evidence="11 12">
    <name type="scientific">Dillenia turbinata</name>
    <dbReference type="NCBI Taxonomy" id="194707"/>
    <lineage>
        <taxon>Eukaryota</taxon>
        <taxon>Viridiplantae</taxon>
        <taxon>Streptophyta</taxon>
        <taxon>Embryophyta</taxon>
        <taxon>Tracheophyta</taxon>
        <taxon>Spermatophyta</taxon>
        <taxon>Magnoliopsida</taxon>
        <taxon>eudicotyledons</taxon>
        <taxon>Gunneridae</taxon>
        <taxon>Pentapetalae</taxon>
        <taxon>Dilleniales</taxon>
        <taxon>Dilleniaceae</taxon>
        <taxon>Dillenia</taxon>
    </lineage>
</organism>
<protein>
    <recommendedName>
        <fullName evidence="3 9">Pectinesterase</fullName>
        <ecNumber evidence="3 9">3.1.1.11</ecNumber>
    </recommendedName>
</protein>
<evidence type="ECO:0000256" key="7">
    <source>
        <dbReference type="ARBA" id="ARBA00047928"/>
    </source>
</evidence>
<dbReference type="InterPro" id="IPR000070">
    <property type="entry name" value="Pectinesterase_cat"/>
</dbReference>
<feature type="domain" description="Pectinesterase catalytic" evidence="10">
    <location>
        <begin position="35"/>
        <end position="324"/>
    </location>
</feature>
<dbReference type="GO" id="GO:0045490">
    <property type="term" value="P:pectin catabolic process"/>
    <property type="evidence" value="ECO:0007669"/>
    <property type="project" value="UniProtKB-UniRule"/>
</dbReference>
<feature type="signal peptide" evidence="9">
    <location>
        <begin position="1"/>
        <end position="23"/>
    </location>
</feature>
<dbReference type="PANTHER" id="PTHR31321:SF76">
    <property type="entry name" value="PECTINESTERASE 10-RELATED"/>
    <property type="match status" value="1"/>
</dbReference>
<evidence type="ECO:0000313" key="12">
    <source>
        <dbReference type="Proteomes" id="UP001370490"/>
    </source>
</evidence>
<keyword evidence="5 9" id="KW-0063">Aspartyl esterase</keyword>
<dbReference type="PROSITE" id="PS00800">
    <property type="entry name" value="PECTINESTERASE_1"/>
    <property type="match status" value="1"/>
</dbReference>
<evidence type="ECO:0000313" key="11">
    <source>
        <dbReference type="EMBL" id="KAK6914559.1"/>
    </source>
</evidence>
<dbReference type="AlphaFoldDB" id="A0AAN8UID4"/>
<keyword evidence="4 9" id="KW-0378">Hydrolase</keyword>
<dbReference type="PANTHER" id="PTHR31321">
    <property type="entry name" value="ACYL-COA THIOESTER HYDROLASE YBHC-RELATED"/>
    <property type="match status" value="1"/>
</dbReference>
<keyword evidence="9" id="KW-0732">Signal</keyword>
<dbReference type="EMBL" id="JBAMMX010000026">
    <property type="protein sequence ID" value="KAK6914559.1"/>
    <property type="molecule type" value="Genomic_DNA"/>
</dbReference>
<gene>
    <name evidence="11" type="ORF">RJ641_021880</name>
</gene>
<keyword evidence="6" id="KW-0325">Glycoprotein</keyword>
<dbReference type="Pfam" id="PF01095">
    <property type="entry name" value="Pectinesterase"/>
    <property type="match status" value="1"/>
</dbReference>
<evidence type="ECO:0000256" key="8">
    <source>
        <dbReference type="ARBA" id="ARBA00057335"/>
    </source>
</evidence>
<dbReference type="InterPro" id="IPR012334">
    <property type="entry name" value="Pectin_lyas_fold"/>
</dbReference>
<evidence type="ECO:0000256" key="1">
    <source>
        <dbReference type="ARBA" id="ARBA00005184"/>
    </source>
</evidence>
<comment type="subcellular location">
    <subcellularLocation>
        <location evidence="9">Secreted</location>
        <location evidence="9">Cell wall</location>
    </subcellularLocation>
</comment>
<proteinExistence type="inferred from homology"/>
<evidence type="ECO:0000256" key="5">
    <source>
        <dbReference type="ARBA" id="ARBA00023085"/>
    </source>
</evidence>
<dbReference type="FunFam" id="2.160.20.10:FF:000013">
    <property type="entry name" value="Pectinesterase"/>
    <property type="match status" value="1"/>
</dbReference>
<keyword evidence="9" id="KW-0134">Cell wall</keyword>
<dbReference type="GO" id="GO:0030599">
    <property type="term" value="F:pectinesterase activity"/>
    <property type="evidence" value="ECO:0007669"/>
    <property type="project" value="UniProtKB-UniRule"/>
</dbReference>
<comment type="function">
    <text evidence="8 9">Acts in the modification of cell walls via demethylesterification of cell wall pectin.</text>
</comment>
<evidence type="ECO:0000256" key="3">
    <source>
        <dbReference type="ARBA" id="ARBA00013229"/>
    </source>
</evidence>
<evidence type="ECO:0000256" key="6">
    <source>
        <dbReference type="ARBA" id="ARBA00023180"/>
    </source>
</evidence>
<dbReference type="InterPro" id="IPR018040">
    <property type="entry name" value="Pectinesterase_Tyr_AS"/>
</dbReference>
<dbReference type="GO" id="GO:0042545">
    <property type="term" value="P:cell wall modification"/>
    <property type="evidence" value="ECO:0007669"/>
    <property type="project" value="UniProtKB-UniRule"/>
</dbReference>
<evidence type="ECO:0000256" key="9">
    <source>
        <dbReference type="RuleBase" id="RU000589"/>
    </source>
</evidence>
<comment type="catalytic activity">
    <reaction evidence="7 9">
        <text>[(1-&gt;4)-alpha-D-galacturonosyl methyl ester](n) + n H2O = [(1-&gt;4)-alpha-D-galacturonosyl](n) + n methanol + n H(+)</text>
        <dbReference type="Rhea" id="RHEA:22380"/>
        <dbReference type="Rhea" id="RHEA-COMP:14570"/>
        <dbReference type="Rhea" id="RHEA-COMP:14573"/>
        <dbReference type="ChEBI" id="CHEBI:15377"/>
        <dbReference type="ChEBI" id="CHEBI:15378"/>
        <dbReference type="ChEBI" id="CHEBI:17790"/>
        <dbReference type="ChEBI" id="CHEBI:140522"/>
        <dbReference type="ChEBI" id="CHEBI:140523"/>
        <dbReference type="EC" id="3.1.1.11"/>
    </reaction>
</comment>
<comment type="similarity">
    <text evidence="2">Belongs to the pectinesterase family.</text>
</comment>
<evidence type="ECO:0000256" key="2">
    <source>
        <dbReference type="ARBA" id="ARBA00008891"/>
    </source>
</evidence>
<dbReference type="InterPro" id="IPR011050">
    <property type="entry name" value="Pectin_lyase_fold/virulence"/>
</dbReference>
<sequence length="340" mass="38316">MFHIWNYCAWITLLLSTFALVNAGFNSQKLNCTKIIVDQSGHGNFSAVQAAIDHIPKHNKDWVCIFIKVGIYREKVIIPKDKPFIMLKGDGMWKTKIVWGDHGRLFHTATLSSFAENFVAIGIGFTNTHNHQIFVINDVSRLPASAILLKGDKASFYKCGFFGLQDTLYDNKGRHYFKDCTIEGAVDFICGDGQSIYERCTISVNAAMLGHNKIGYITAQKRSASKEASGFVFKKCEVSGNGKAYLGRPWGRYSRVLFYQTFLSNVIVPEGWDTWNARPNKEDTTYAELDCFGPGSELSGRVPWVNEMDESTWEKLTSTSFIDAEGWLKEQQSIFNAFLA</sequence>
<keyword evidence="9" id="KW-0961">Cell wall biogenesis/degradation</keyword>
<keyword evidence="9" id="KW-0964">Secreted</keyword>
<dbReference type="SUPFAM" id="SSF51126">
    <property type="entry name" value="Pectin lyase-like"/>
    <property type="match status" value="1"/>
</dbReference>
<evidence type="ECO:0000259" key="10">
    <source>
        <dbReference type="Pfam" id="PF01095"/>
    </source>
</evidence>
<reference evidence="11 12" key="1">
    <citation type="submission" date="2023-12" db="EMBL/GenBank/DDBJ databases">
        <title>A high-quality genome assembly for Dillenia turbinata (Dilleniales).</title>
        <authorList>
            <person name="Chanderbali A."/>
        </authorList>
    </citation>
    <scope>NUCLEOTIDE SEQUENCE [LARGE SCALE GENOMIC DNA]</scope>
    <source>
        <strain evidence="11">LSX21</strain>
        <tissue evidence="11">Leaf</tissue>
    </source>
</reference>
<comment type="pathway">
    <text evidence="1 9">Glycan metabolism; pectin degradation; 2-dehydro-3-deoxy-D-gluconate from pectin: step 1/5.</text>
</comment>